<organism evidence="1 2">
    <name type="scientific">Teratosphaeria nubilosa</name>
    <dbReference type="NCBI Taxonomy" id="161662"/>
    <lineage>
        <taxon>Eukaryota</taxon>
        <taxon>Fungi</taxon>
        <taxon>Dikarya</taxon>
        <taxon>Ascomycota</taxon>
        <taxon>Pezizomycotina</taxon>
        <taxon>Dothideomycetes</taxon>
        <taxon>Dothideomycetidae</taxon>
        <taxon>Mycosphaerellales</taxon>
        <taxon>Teratosphaeriaceae</taxon>
        <taxon>Teratosphaeria</taxon>
    </lineage>
</organism>
<gene>
    <name evidence="1" type="ORF">EJ03DRAFT_353572</name>
</gene>
<sequence length="138" mass="15333">MDALAHSPFGRLPPEMRNAIYKTAFNMTIAITSCAQDWCQRPLARLFRDKNGHTTKTAMGLLGTCKVIRSEALYLAFSTVKIEVVEFSNFSWLPSLLEQLNPVAVSSVRKLSVDAGKDWFGQWAVEETLASLAPLKQA</sequence>
<accession>A0A6G1L2V4</accession>
<keyword evidence="2" id="KW-1185">Reference proteome</keyword>
<dbReference type="AlphaFoldDB" id="A0A6G1L2V4"/>
<protein>
    <recommendedName>
        <fullName evidence="3">F-box domain-containing protein</fullName>
    </recommendedName>
</protein>
<proteinExistence type="predicted"/>
<dbReference type="PANTHER" id="PTHR42085:SF1">
    <property type="entry name" value="F-BOX DOMAIN-CONTAINING PROTEIN"/>
    <property type="match status" value="1"/>
</dbReference>
<reference evidence="1" key="1">
    <citation type="journal article" date="2020" name="Stud. Mycol.">
        <title>101 Dothideomycetes genomes: a test case for predicting lifestyles and emergence of pathogens.</title>
        <authorList>
            <person name="Haridas S."/>
            <person name="Albert R."/>
            <person name="Binder M."/>
            <person name="Bloem J."/>
            <person name="Labutti K."/>
            <person name="Salamov A."/>
            <person name="Andreopoulos B."/>
            <person name="Baker S."/>
            <person name="Barry K."/>
            <person name="Bills G."/>
            <person name="Bluhm B."/>
            <person name="Cannon C."/>
            <person name="Castanera R."/>
            <person name="Culley D."/>
            <person name="Daum C."/>
            <person name="Ezra D."/>
            <person name="Gonzalez J."/>
            <person name="Henrissat B."/>
            <person name="Kuo A."/>
            <person name="Liang C."/>
            <person name="Lipzen A."/>
            <person name="Lutzoni F."/>
            <person name="Magnuson J."/>
            <person name="Mondo S."/>
            <person name="Nolan M."/>
            <person name="Ohm R."/>
            <person name="Pangilinan J."/>
            <person name="Park H.-J."/>
            <person name="Ramirez L."/>
            <person name="Alfaro M."/>
            <person name="Sun H."/>
            <person name="Tritt A."/>
            <person name="Yoshinaga Y."/>
            <person name="Zwiers L.-H."/>
            <person name="Turgeon B."/>
            <person name="Goodwin S."/>
            <person name="Spatafora J."/>
            <person name="Crous P."/>
            <person name="Grigoriev I."/>
        </authorList>
    </citation>
    <scope>NUCLEOTIDE SEQUENCE</scope>
    <source>
        <strain evidence="1">CBS 116005</strain>
    </source>
</reference>
<name>A0A6G1L2V4_9PEZI</name>
<evidence type="ECO:0000313" key="2">
    <source>
        <dbReference type="Proteomes" id="UP000799436"/>
    </source>
</evidence>
<dbReference type="PANTHER" id="PTHR42085">
    <property type="entry name" value="F-BOX DOMAIN-CONTAINING PROTEIN"/>
    <property type="match status" value="1"/>
</dbReference>
<dbReference type="InterPro" id="IPR038883">
    <property type="entry name" value="AN11006-like"/>
</dbReference>
<dbReference type="EMBL" id="ML995864">
    <property type="protein sequence ID" value="KAF2766922.1"/>
    <property type="molecule type" value="Genomic_DNA"/>
</dbReference>
<evidence type="ECO:0000313" key="1">
    <source>
        <dbReference type="EMBL" id="KAF2766922.1"/>
    </source>
</evidence>
<dbReference type="OrthoDB" id="5413827at2759"/>
<evidence type="ECO:0008006" key="3">
    <source>
        <dbReference type="Google" id="ProtNLM"/>
    </source>
</evidence>
<dbReference type="Proteomes" id="UP000799436">
    <property type="component" value="Unassembled WGS sequence"/>
</dbReference>